<feature type="compositionally biased region" description="Polar residues" evidence="1">
    <location>
        <begin position="94"/>
        <end position="116"/>
    </location>
</feature>
<sequence length="116" mass="12890">MLATQLMDTNNACDTDDQITQRVDSMNLDNLLTLSKNDKKLEPPKITQDTSIPKQVTAPCKDFKGTICGRINLIRLRNYRTGTPNSEDDMTPIMGNTKQHTMNTDATSNATIEGTK</sequence>
<dbReference type="EMBL" id="CAJVQB010040077">
    <property type="protein sequence ID" value="CAG8828024.1"/>
    <property type="molecule type" value="Genomic_DNA"/>
</dbReference>
<comment type="caution">
    <text evidence="2">The sequence shown here is derived from an EMBL/GenBank/DDBJ whole genome shotgun (WGS) entry which is preliminary data.</text>
</comment>
<evidence type="ECO:0000256" key="1">
    <source>
        <dbReference type="SAM" id="MobiDB-lite"/>
    </source>
</evidence>
<gene>
    <name evidence="2" type="ORF">GMARGA_LOCUS29580</name>
</gene>
<proteinExistence type="predicted"/>
<dbReference type="Proteomes" id="UP000789901">
    <property type="component" value="Unassembled WGS sequence"/>
</dbReference>
<feature type="region of interest" description="Disordered" evidence="1">
    <location>
        <begin position="80"/>
        <end position="116"/>
    </location>
</feature>
<evidence type="ECO:0000313" key="3">
    <source>
        <dbReference type="Proteomes" id="UP000789901"/>
    </source>
</evidence>
<feature type="non-terminal residue" evidence="2">
    <location>
        <position position="116"/>
    </location>
</feature>
<name>A0ABN7WEA5_GIGMA</name>
<protein>
    <submittedName>
        <fullName evidence="2">408_t:CDS:1</fullName>
    </submittedName>
</protein>
<evidence type="ECO:0000313" key="2">
    <source>
        <dbReference type="EMBL" id="CAG8828024.1"/>
    </source>
</evidence>
<organism evidence="2 3">
    <name type="scientific">Gigaspora margarita</name>
    <dbReference type="NCBI Taxonomy" id="4874"/>
    <lineage>
        <taxon>Eukaryota</taxon>
        <taxon>Fungi</taxon>
        <taxon>Fungi incertae sedis</taxon>
        <taxon>Mucoromycota</taxon>
        <taxon>Glomeromycotina</taxon>
        <taxon>Glomeromycetes</taxon>
        <taxon>Diversisporales</taxon>
        <taxon>Gigasporaceae</taxon>
        <taxon>Gigaspora</taxon>
    </lineage>
</organism>
<reference evidence="2 3" key="1">
    <citation type="submission" date="2021-06" db="EMBL/GenBank/DDBJ databases">
        <authorList>
            <person name="Kallberg Y."/>
            <person name="Tangrot J."/>
            <person name="Rosling A."/>
        </authorList>
    </citation>
    <scope>NUCLEOTIDE SEQUENCE [LARGE SCALE GENOMIC DNA]</scope>
    <source>
        <strain evidence="2 3">120-4 pot B 10/14</strain>
    </source>
</reference>
<keyword evidence="3" id="KW-1185">Reference proteome</keyword>
<accession>A0ABN7WEA5</accession>